<dbReference type="EMBL" id="ML145205">
    <property type="protein sequence ID" value="TBU53781.1"/>
    <property type="molecule type" value="Genomic_DNA"/>
</dbReference>
<organism evidence="1 2">
    <name type="scientific">Dichomitus squalens</name>
    <dbReference type="NCBI Taxonomy" id="114155"/>
    <lineage>
        <taxon>Eukaryota</taxon>
        <taxon>Fungi</taxon>
        <taxon>Dikarya</taxon>
        <taxon>Basidiomycota</taxon>
        <taxon>Agaricomycotina</taxon>
        <taxon>Agaricomycetes</taxon>
        <taxon>Polyporales</taxon>
        <taxon>Polyporaceae</taxon>
        <taxon>Dichomitus</taxon>
    </lineage>
</organism>
<evidence type="ECO:0000313" key="1">
    <source>
        <dbReference type="EMBL" id="TBU53781.1"/>
    </source>
</evidence>
<sequence>MLCAFALTCSQLHPRSRFVLLANVDLQSQEQLKKFYDAVQAQPHLQPLVRYLSVPWYKFSPFPLLSILPGLRHVAFNGT</sequence>
<protein>
    <submittedName>
        <fullName evidence="1">Uncharacterized protein</fullName>
    </submittedName>
</protein>
<evidence type="ECO:0000313" key="2">
    <source>
        <dbReference type="Proteomes" id="UP000292082"/>
    </source>
</evidence>
<proteinExistence type="predicted"/>
<dbReference type="Proteomes" id="UP000292082">
    <property type="component" value="Unassembled WGS sequence"/>
</dbReference>
<gene>
    <name evidence="1" type="ORF">BD310DRAFT_937368</name>
</gene>
<accession>A0A4Q9PIA3</accession>
<keyword evidence="2" id="KW-1185">Reference proteome</keyword>
<reference evidence="1 2" key="1">
    <citation type="submission" date="2019-01" db="EMBL/GenBank/DDBJ databases">
        <title>Draft genome sequences of three monokaryotic isolates of the white-rot basidiomycete fungus Dichomitus squalens.</title>
        <authorList>
            <consortium name="DOE Joint Genome Institute"/>
            <person name="Lopez S.C."/>
            <person name="Andreopoulos B."/>
            <person name="Pangilinan J."/>
            <person name="Lipzen A."/>
            <person name="Riley R."/>
            <person name="Ahrendt S."/>
            <person name="Ng V."/>
            <person name="Barry K."/>
            <person name="Daum C."/>
            <person name="Grigoriev I.V."/>
            <person name="Hilden K.S."/>
            <person name="Makela M.R."/>
            <person name="de Vries R.P."/>
        </authorList>
    </citation>
    <scope>NUCLEOTIDE SEQUENCE [LARGE SCALE GENOMIC DNA]</scope>
    <source>
        <strain evidence="1 2">CBS 464.89</strain>
    </source>
</reference>
<name>A0A4Q9PIA3_9APHY</name>
<dbReference type="AlphaFoldDB" id="A0A4Q9PIA3"/>